<keyword evidence="1" id="KW-1133">Transmembrane helix</keyword>
<comment type="caution">
    <text evidence="3">The sequence shown here is derived from an EMBL/GenBank/DDBJ whole genome shotgun (WGS) entry which is preliminary data.</text>
</comment>
<dbReference type="RefSeq" id="WP_107139068.1">
    <property type="nucleotide sequence ID" value="NZ_PYSV01000018.1"/>
</dbReference>
<dbReference type="EMBL" id="PYSV01000018">
    <property type="protein sequence ID" value="PTA66880.1"/>
    <property type="molecule type" value="Genomic_DNA"/>
</dbReference>
<dbReference type="OrthoDB" id="5702018at2"/>
<proteinExistence type="predicted"/>
<feature type="domain" description="DUF1206" evidence="2">
    <location>
        <begin position="40"/>
        <end position="107"/>
    </location>
</feature>
<evidence type="ECO:0000259" key="2">
    <source>
        <dbReference type="Pfam" id="PF06724"/>
    </source>
</evidence>
<feature type="domain" description="DUF1206" evidence="2">
    <location>
        <begin position="218"/>
        <end position="287"/>
    </location>
</feature>
<feature type="transmembrane region" description="Helical" evidence="1">
    <location>
        <begin position="124"/>
        <end position="147"/>
    </location>
</feature>
<dbReference type="InterPro" id="IPR009597">
    <property type="entry name" value="DUF1206"/>
</dbReference>
<sequence>MADLKNVGQEVASDLKRGAARGAHAVTGRAAPTLDLLARVGYASKGVVYSTVGLLALGVALGRGGATTDMQGALLRLQDIPAGRPLLWLLALGLLGYALWQLIRAALDPERQGTGPKGLGKRAGYLLSALANLGLAVFSARLALLGYASRQQNSEDQVAGTVLNLPAGRLLLLVAGLALLGVAANQLYVAYGAKFMKRMAFHDISERLCGLLVKIGQVGITARGLLMLVIGSFALLAAWRDRAREAVGVSEALTWLRDQPAGNVLLGAVALGTLCYGVWCGVQALYRRIRVEDAA</sequence>
<protein>
    <submittedName>
        <fullName evidence="3">DUF1206 domain-containing protein</fullName>
    </submittedName>
</protein>
<evidence type="ECO:0000313" key="3">
    <source>
        <dbReference type="EMBL" id="PTA66880.1"/>
    </source>
</evidence>
<evidence type="ECO:0000313" key="4">
    <source>
        <dbReference type="Proteomes" id="UP000240317"/>
    </source>
</evidence>
<keyword evidence="4" id="KW-1185">Reference proteome</keyword>
<evidence type="ECO:0000256" key="1">
    <source>
        <dbReference type="SAM" id="Phobius"/>
    </source>
</evidence>
<keyword evidence="1" id="KW-0812">Transmembrane</keyword>
<dbReference type="AlphaFoldDB" id="A0A2T3W4R2"/>
<accession>A0A2T3W4R2</accession>
<organism evidence="3 4">
    <name type="scientific">Deinococcus arcticus</name>
    <dbReference type="NCBI Taxonomy" id="2136176"/>
    <lineage>
        <taxon>Bacteria</taxon>
        <taxon>Thermotogati</taxon>
        <taxon>Deinococcota</taxon>
        <taxon>Deinococci</taxon>
        <taxon>Deinococcales</taxon>
        <taxon>Deinococcaceae</taxon>
        <taxon>Deinococcus</taxon>
    </lineage>
</organism>
<dbReference type="Pfam" id="PF06724">
    <property type="entry name" value="DUF1206"/>
    <property type="match status" value="3"/>
</dbReference>
<feature type="transmembrane region" description="Helical" evidence="1">
    <location>
        <begin position="86"/>
        <end position="103"/>
    </location>
</feature>
<feature type="transmembrane region" description="Helical" evidence="1">
    <location>
        <begin position="167"/>
        <end position="191"/>
    </location>
</feature>
<feature type="transmembrane region" description="Helical" evidence="1">
    <location>
        <begin position="264"/>
        <end position="286"/>
    </location>
</feature>
<keyword evidence="1" id="KW-0472">Membrane</keyword>
<name>A0A2T3W4R2_9DEIO</name>
<feature type="domain" description="DUF1206" evidence="2">
    <location>
        <begin position="123"/>
        <end position="191"/>
    </location>
</feature>
<gene>
    <name evidence="3" type="ORF">C8263_15600</name>
</gene>
<reference evidence="3 4" key="1">
    <citation type="submission" date="2018-03" db="EMBL/GenBank/DDBJ databases">
        <title>Draft genome of Deinococcus sp. OD32.</title>
        <authorList>
            <person name="Wang X.-P."/>
            <person name="Du Z.-J."/>
        </authorList>
    </citation>
    <scope>NUCLEOTIDE SEQUENCE [LARGE SCALE GENOMIC DNA]</scope>
    <source>
        <strain evidence="3 4">OD32</strain>
    </source>
</reference>
<dbReference type="Proteomes" id="UP000240317">
    <property type="component" value="Unassembled WGS sequence"/>
</dbReference>
<feature type="transmembrane region" description="Helical" evidence="1">
    <location>
        <begin position="211"/>
        <end position="239"/>
    </location>
</feature>
<feature type="transmembrane region" description="Helical" evidence="1">
    <location>
        <begin position="46"/>
        <end position="66"/>
    </location>
</feature>